<evidence type="ECO:0000313" key="1">
    <source>
        <dbReference type="EMBL" id="RDI74266.1"/>
    </source>
</evidence>
<name>A0A7M2YW07_9ACTN</name>
<dbReference type="OrthoDB" id="9777873at2"/>
<proteinExistence type="predicted"/>
<evidence type="ECO:0000313" key="2">
    <source>
        <dbReference type="Proteomes" id="UP000254134"/>
    </source>
</evidence>
<organism evidence="1 2">
    <name type="scientific">Gaiella occulta</name>
    <dbReference type="NCBI Taxonomy" id="1002870"/>
    <lineage>
        <taxon>Bacteria</taxon>
        <taxon>Bacillati</taxon>
        <taxon>Actinomycetota</taxon>
        <taxon>Thermoleophilia</taxon>
        <taxon>Gaiellales</taxon>
        <taxon>Gaiellaceae</taxon>
        <taxon>Gaiella</taxon>
    </lineage>
</organism>
<dbReference type="GO" id="GO:0016757">
    <property type="term" value="F:glycosyltransferase activity"/>
    <property type="evidence" value="ECO:0007669"/>
    <property type="project" value="InterPro"/>
</dbReference>
<sequence length="273" mass="30105">MLTVFTIPKPFAGRIAEIQLNAIRSWRSLREDVQVVLLGDEDGVAEAARSCRAENLASMLRNEHGTPRLDDAFAQVDRVARHPLRCFVNADIVLLDDFLPAVRRAAAVGSRFLMIGRTVDLDMVTPAELADAGRLRAKARAVGAERGAAALDYFVFPAGLFGELPPFLVGRACFDNWLVWRARQVGPVVDATDAVVATHQRHDYAHLPGGKDEAYYGEEAAWNRKLAGGRSRIYTIHDASHRLTASGGVRRNLGSILRTRETARKIGWKLGLR</sequence>
<protein>
    <recommendedName>
        <fullName evidence="3">Glycosyl transferase family 2</fullName>
    </recommendedName>
</protein>
<dbReference type="InterPro" id="IPR044575">
    <property type="entry name" value="RAY1-like"/>
</dbReference>
<reference evidence="2" key="2">
    <citation type="journal article" date="2019" name="MicrobiologyOpen">
        <title>High-quality draft genome sequence of Gaiella occulta isolated from a 150 meter deep mineral water borehole and comparison with the genome sequences of other deep-branching lineages of the phylum Actinobacteria.</title>
        <authorList>
            <person name="Severino R."/>
            <person name="Froufe H.J.C."/>
            <person name="Barroso C."/>
            <person name="Albuquerque L."/>
            <person name="Lobo-da-Cunha A."/>
            <person name="da Costa M.S."/>
            <person name="Egas C."/>
        </authorList>
    </citation>
    <scope>NUCLEOTIDE SEQUENCE [LARGE SCALE GENOMIC DNA]</scope>
    <source>
        <strain evidence="2">F2-233</strain>
    </source>
</reference>
<dbReference type="AlphaFoldDB" id="A0A7M2YW07"/>
<dbReference type="PANTHER" id="PTHR47483:SF1">
    <property type="entry name" value="BETA-ARABINOFURANOSYLTRANSFERASE RAY1"/>
    <property type="match status" value="1"/>
</dbReference>
<evidence type="ECO:0008006" key="3">
    <source>
        <dbReference type="Google" id="ProtNLM"/>
    </source>
</evidence>
<reference evidence="1 2" key="1">
    <citation type="submission" date="2018-07" db="EMBL/GenBank/DDBJ databases">
        <title>High-quality-draft genome sequence of Gaiella occulta.</title>
        <authorList>
            <person name="Severino R."/>
            <person name="Froufe H.J.C."/>
            <person name="Rainey F.A."/>
            <person name="Barroso C."/>
            <person name="Albuquerque L."/>
            <person name="Lobo-Da-Cunha A."/>
            <person name="Da Costa M.S."/>
            <person name="Egas C."/>
        </authorList>
    </citation>
    <scope>NUCLEOTIDE SEQUENCE [LARGE SCALE GENOMIC DNA]</scope>
    <source>
        <strain evidence="1 2">F2-233</strain>
    </source>
</reference>
<dbReference type="RefSeq" id="WP_114796272.1">
    <property type="nucleotide sequence ID" value="NZ_QQZY01000004.1"/>
</dbReference>
<dbReference type="InterPro" id="IPR029044">
    <property type="entry name" value="Nucleotide-diphossugar_trans"/>
</dbReference>
<dbReference type="Proteomes" id="UP000254134">
    <property type="component" value="Unassembled WGS sequence"/>
</dbReference>
<dbReference type="SUPFAM" id="SSF53448">
    <property type="entry name" value="Nucleotide-diphospho-sugar transferases"/>
    <property type="match status" value="1"/>
</dbReference>
<gene>
    <name evidence="1" type="ORF">Gocc_1842</name>
</gene>
<dbReference type="PANTHER" id="PTHR47483">
    <property type="entry name" value="BETA-ARABINOFURANOSYLTRANSFERASE RAY1"/>
    <property type="match status" value="1"/>
</dbReference>
<accession>A0A7M2YW07</accession>
<keyword evidence="2" id="KW-1185">Reference proteome</keyword>
<dbReference type="EMBL" id="QQZY01000004">
    <property type="protein sequence ID" value="RDI74266.1"/>
    <property type="molecule type" value="Genomic_DNA"/>
</dbReference>
<comment type="caution">
    <text evidence="1">The sequence shown here is derived from an EMBL/GenBank/DDBJ whole genome shotgun (WGS) entry which is preliminary data.</text>
</comment>